<dbReference type="EMBL" id="PYSW02000010">
    <property type="protein sequence ID" value="KAG2388287.1"/>
    <property type="molecule type" value="Genomic_DNA"/>
</dbReference>
<comment type="caution">
    <text evidence="3">The sequence shown here is derived from an EMBL/GenBank/DDBJ whole genome shotgun (WGS) entry which is preliminary data.</text>
</comment>
<keyword evidence="2" id="KW-0472">Membrane</keyword>
<dbReference type="AlphaFoldDB" id="A0AA88KSW6"/>
<feature type="region of interest" description="Disordered" evidence="1">
    <location>
        <begin position="1"/>
        <end position="23"/>
    </location>
</feature>
<gene>
    <name evidence="3" type="ORF">C9374_000451</name>
</gene>
<keyword evidence="2" id="KW-1133">Transmembrane helix</keyword>
<dbReference type="RefSeq" id="XP_044552279.1">
    <property type="nucleotide sequence ID" value="XM_044694157.1"/>
</dbReference>
<organism evidence="3 4">
    <name type="scientific">Naegleria lovaniensis</name>
    <name type="common">Amoeba</name>
    <dbReference type="NCBI Taxonomy" id="51637"/>
    <lineage>
        <taxon>Eukaryota</taxon>
        <taxon>Discoba</taxon>
        <taxon>Heterolobosea</taxon>
        <taxon>Tetramitia</taxon>
        <taxon>Eutetramitia</taxon>
        <taxon>Vahlkampfiidae</taxon>
        <taxon>Naegleria</taxon>
    </lineage>
</organism>
<protein>
    <submittedName>
        <fullName evidence="3">Uncharacterized protein</fullName>
    </submittedName>
</protein>
<feature type="transmembrane region" description="Helical" evidence="2">
    <location>
        <begin position="37"/>
        <end position="57"/>
    </location>
</feature>
<evidence type="ECO:0000313" key="4">
    <source>
        <dbReference type="Proteomes" id="UP000816034"/>
    </source>
</evidence>
<evidence type="ECO:0000256" key="2">
    <source>
        <dbReference type="SAM" id="Phobius"/>
    </source>
</evidence>
<keyword evidence="2" id="KW-0812">Transmembrane</keyword>
<dbReference type="GeneID" id="68092913"/>
<feature type="region of interest" description="Disordered" evidence="1">
    <location>
        <begin position="390"/>
        <end position="411"/>
    </location>
</feature>
<evidence type="ECO:0000256" key="1">
    <source>
        <dbReference type="SAM" id="MobiDB-lite"/>
    </source>
</evidence>
<name>A0AA88KSW6_NAELO</name>
<feature type="compositionally biased region" description="Polar residues" evidence="1">
    <location>
        <begin position="400"/>
        <end position="410"/>
    </location>
</feature>
<reference evidence="3 4" key="1">
    <citation type="journal article" date="2018" name="BMC Genomics">
        <title>The genome of Naegleria lovaniensis, the basis for a comparative approach to unravel pathogenicity factors of the human pathogenic amoeba N. fowleri.</title>
        <authorList>
            <person name="Liechti N."/>
            <person name="Schurch N."/>
            <person name="Bruggmann R."/>
            <person name="Wittwer M."/>
        </authorList>
    </citation>
    <scope>NUCLEOTIDE SEQUENCE [LARGE SCALE GENOMIC DNA]</scope>
    <source>
        <strain evidence="3 4">ATCC 30569</strain>
    </source>
</reference>
<accession>A0AA88KSW6</accession>
<evidence type="ECO:0000313" key="3">
    <source>
        <dbReference type="EMBL" id="KAG2388287.1"/>
    </source>
</evidence>
<keyword evidence="4" id="KW-1185">Reference proteome</keyword>
<proteinExistence type="predicted"/>
<dbReference type="Proteomes" id="UP000816034">
    <property type="component" value="Unassembled WGS sequence"/>
</dbReference>
<sequence>MTSTTPVTPPYGSSSSHMSTNPSRFKKAPSPFFRFKYIILGTVILFIVILLVIQFSLHVNTPSHDDDASTQGTQPEAKNVPLVSLNEKGETRDTVSEVTIWSTSFHISPIHCLKHFMKNIFEKKTGIKVNIIEKSLSGHCALTNSCAKDLKVLTPDNAKGENECVVPIAKQFYDAYVDDPEFKKADLVMCDHNVAMCEMYMAFDVPLVLYLTTRYELWRHQPERWRNLNSNLWKMFFRGPNSIIANNLYDAKYFNYFTGLEAGVVDSYCGYAADMAIYNNPKRKEILIGPSRLSITPSEFFKPLEELAKRDDFDLKLAPIRSLYPKFEYSDLVNHPAIVIVPYQLSVMSFFEYYRMGIPLYFPSVDLLTKWHVKFRILSEKTWHMVLTKNPSKGSPLKRNPQSTVSSGMDPNNDVDAKSVRYWNYFADLYQWPHVIIYDSFEDLYHKLKRATPEYYKEVSAKMHKYSEQVQQNLIEDWKRIFEKAKKKKGRSRFSSFYEAIQNWGIFINEKSCDIA</sequence>